<dbReference type="SUPFAM" id="SSF55550">
    <property type="entry name" value="SH2 domain"/>
    <property type="match status" value="1"/>
</dbReference>
<dbReference type="SMART" id="SM00233">
    <property type="entry name" value="PH"/>
    <property type="match status" value="1"/>
</dbReference>
<keyword evidence="1" id="KW-0597">Phosphoprotein</keyword>
<dbReference type="SMART" id="SM00252">
    <property type="entry name" value="SH2"/>
    <property type="match status" value="1"/>
</dbReference>
<dbReference type="InterPro" id="IPR000980">
    <property type="entry name" value="SH2"/>
</dbReference>
<dbReference type="OrthoDB" id="10254483at2759"/>
<dbReference type="InterPro" id="IPR011993">
    <property type="entry name" value="PH-like_dom_sf"/>
</dbReference>
<evidence type="ECO:0000256" key="4">
    <source>
        <dbReference type="ARBA" id="ARBA00056733"/>
    </source>
</evidence>
<evidence type="ECO:0000313" key="10">
    <source>
        <dbReference type="EMBL" id="GCC34286.1"/>
    </source>
</evidence>
<dbReference type="Gene3D" id="2.30.29.30">
    <property type="entry name" value="Pleckstrin-homology domain (PH domain)/Phosphotyrosine-binding domain (PTB)"/>
    <property type="match status" value="1"/>
</dbReference>
<evidence type="ECO:0000256" key="5">
    <source>
        <dbReference type="ARBA" id="ARBA00070257"/>
    </source>
</evidence>
<dbReference type="Pfam" id="PF00169">
    <property type="entry name" value="PH"/>
    <property type="match status" value="1"/>
</dbReference>
<sequence length="480" mass="55168">MTRLRNRWDFNQNLLIQSTMATGMEENWPVPMRAIGAQNLLTMPGGVTQSGYLHKKGGSQWKIMKWPLRFVIIHKGCLYYFKSSTAASPQGAFSLNGYNRVMRSTEETTSSNVFPFKIIHINKKHRTWYFSAACEEERKKWMMGLRKEIDRYHEKTDMQGNLSDYSDAEKFYGSIERPVQIKYTAKESESGDYAVDDDEEEDEEEEEGDYLRPDGLSVESEGVRPMLNSPIQLERSNKKPLPPLPPPTQRRMSHELVVIKEGSNASHPPLRANKPVFSPIPSEMVQAKPKLYKPELLPKGTSAFTKQLPPAVKPNFHQYDTKLAKPLHRSSPEGRSFRSAETEKLVPRLRSQSQPSQSLVSECDDDDYENVQLPPSVFVNTTESNDVERLFVSTHPRSNPENGLYCIRNSSKAGKVLVVWDGSEKKVRNYRIFEKESKFFLEADVKFICLASMVEFYHKHTLPIHDNLRLRVPYGYKHPT</sequence>
<dbReference type="Gene3D" id="3.30.505.10">
    <property type="entry name" value="SH2 domain"/>
    <property type="match status" value="1"/>
</dbReference>
<feature type="compositionally biased region" description="Low complexity" evidence="7">
    <location>
        <begin position="348"/>
        <end position="361"/>
    </location>
</feature>
<gene>
    <name evidence="10" type="ORF">chiPu_0012759</name>
</gene>
<dbReference type="InterPro" id="IPR035848">
    <property type="entry name" value="SH3BP2"/>
</dbReference>
<feature type="domain" description="SH2" evidence="8">
    <location>
        <begin position="377"/>
        <end position="474"/>
    </location>
</feature>
<evidence type="ECO:0000259" key="8">
    <source>
        <dbReference type="PROSITE" id="PS50001"/>
    </source>
</evidence>
<evidence type="ECO:0000256" key="1">
    <source>
        <dbReference type="ARBA" id="ARBA00022553"/>
    </source>
</evidence>
<dbReference type="PROSITE" id="PS50001">
    <property type="entry name" value="SH2"/>
    <property type="match status" value="1"/>
</dbReference>
<dbReference type="InterPro" id="IPR001849">
    <property type="entry name" value="PH_domain"/>
</dbReference>
<name>A0A401SVB4_CHIPU</name>
<feature type="compositionally biased region" description="Basic and acidic residues" evidence="7">
    <location>
        <begin position="330"/>
        <end position="346"/>
    </location>
</feature>
<feature type="compositionally biased region" description="Acidic residues" evidence="7">
    <location>
        <begin position="194"/>
        <end position="208"/>
    </location>
</feature>
<protein>
    <recommendedName>
        <fullName evidence="5">SH3 domain-binding protein 2</fullName>
    </recommendedName>
</protein>
<keyword evidence="3" id="KW-0729">SH3-binding</keyword>
<dbReference type="CDD" id="cd10359">
    <property type="entry name" value="SH2_SH3BP2"/>
    <property type="match status" value="1"/>
</dbReference>
<evidence type="ECO:0000256" key="3">
    <source>
        <dbReference type="ARBA" id="ARBA00023036"/>
    </source>
</evidence>
<feature type="domain" description="PH" evidence="9">
    <location>
        <begin position="46"/>
        <end position="150"/>
    </location>
</feature>
<dbReference type="CDD" id="cd13308">
    <property type="entry name" value="PH_3BP2"/>
    <property type="match status" value="1"/>
</dbReference>
<comment type="caution">
    <text evidence="10">The sequence shown here is derived from an EMBL/GenBank/DDBJ whole genome shotgun (WGS) entry which is preliminary data.</text>
</comment>
<keyword evidence="11" id="KW-1185">Reference proteome</keyword>
<accession>A0A401SVB4</accession>
<evidence type="ECO:0000256" key="2">
    <source>
        <dbReference type="ARBA" id="ARBA00022999"/>
    </source>
</evidence>
<evidence type="ECO:0000256" key="6">
    <source>
        <dbReference type="PROSITE-ProRule" id="PRU00191"/>
    </source>
</evidence>
<dbReference type="InterPro" id="IPR036860">
    <property type="entry name" value="SH2_dom_sf"/>
</dbReference>
<evidence type="ECO:0000313" key="11">
    <source>
        <dbReference type="Proteomes" id="UP000287033"/>
    </source>
</evidence>
<dbReference type="FunFam" id="2.30.29.30:FF:000147">
    <property type="entry name" value="SH3 domain-binding protein 2 isoform X2"/>
    <property type="match status" value="1"/>
</dbReference>
<keyword evidence="2 6" id="KW-0727">SH2 domain</keyword>
<dbReference type="Proteomes" id="UP000287033">
    <property type="component" value="Unassembled WGS sequence"/>
</dbReference>
<comment type="function">
    <text evidence="4">Binds differentially to the SH3 domains of certain proteins of signal transduction pathways. Binds to phosphatidylinositols; linking the hemopoietic tyrosine kinase fes to the cytoplasmic membrane in a phosphorylation dependent mechanism.</text>
</comment>
<feature type="region of interest" description="Disordered" evidence="7">
    <location>
        <begin position="325"/>
        <end position="364"/>
    </location>
</feature>
<dbReference type="PANTHER" id="PTHR15126:SF4">
    <property type="entry name" value="SH3 DOMAIN-BINDING PROTEIN 2"/>
    <property type="match status" value="1"/>
</dbReference>
<dbReference type="FunFam" id="3.30.505.10:FF:000043">
    <property type="entry name" value="SH3 domain binding protein 2"/>
    <property type="match status" value="1"/>
</dbReference>
<dbReference type="PANTHER" id="PTHR15126">
    <property type="entry name" value="SH3-BINDING"/>
    <property type="match status" value="1"/>
</dbReference>
<dbReference type="AlphaFoldDB" id="A0A401SVB4"/>
<proteinExistence type="predicted"/>
<dbReference type="PROSITE" id="PS50003">
    <property type="entry name" value="PH_DOMAIN"/>
    <property type="match status" value="1"/>
</dbReference>
<organism evidence="10 11">
    <name type="scientific">Chiloscyllium punctatum</name>
    <name type="common">Brownbanded bambooshark</name>
    <name type="synonym">Hemiscyllium punctatum</name>
    <dbReference type="NCBI Taxonomy" id="137246"/>
    <lineage>
        <taxon>Eukaryota</taxon>
        <taxon>Metazoa</taxon>
        <taxon>Chordata</taxon>
        <taxon>Craniata</taxon>
        <taxon>Vertebrata</taxon>
        <taxon>Chondrichthyes</taxon>
        <taxon>Elasmobranchii</taxon>
        <taxon>Galeomorphii</taxon>
        <taxon>Galeoidea</taxon>
        <taxon>Orectolobiformes</taxon>
        <taxon>Hemiscylliidae</taxon>
        <taxon>Chiloscyllium</taxon>
    </lineage>
</organism>
<dbReference type="GO" id="GO:0007165">
    <property type="term" value="P:signal transduction"/>
    <property type="evidence" value="ECO:0007669"/>
    <property type="project" value="InterPro"/>
</dbReference>
<dbReference type="InterPro" id="IPR035847">
    <property type="entry name" value="SH3BP2_SH2"/>
</dbReference>
<dbReference type="SUPFAM" id="SSF50729">
    <property type="entry name" value="PH domain-like"/>
    <property type="match status" value="1"/>
</dbReference>
<reference evidence="10 11" key="1">
    <citation type="journal article" date="2018" name="Nat. Ecol. Evol.">
        <title>Shark genomes provide insights into elasmobranch evolution and the origin of vertebrates.</title>
        <authorList>
            <person name="Hara Y"/>
            <person name="Yamaguchi K"/>
            <person name="Onimaru K"/>
            <person name="Kadota M"/>
            <person name="Koyanagi M"/>
            <person name="Keeley SD"/>
            <person name="Tatsumi K"/>
            <person name="Tanaka K"/>
            <person name="Motone F"/>
            <person name="Kageyama Y"/>
            <person name="Nozu R"/>
            <person name="Adachi N"/>
            <person name="Nishimura O"/>
            <person name="Nakagawa R"/>
            <person name="Tanegashima C"/>
            <person name="Kiyatake I"/>
            <person name="Matsumoto R"/>
            <person name="Murakumo K"/>
            <person name="Nishida K"/>
            <person name="Terakita A"/>
            <person name="Kuratani S"/>
            <person name="Sato K"/>
            <person name="Hyodo S Kuraku.S."/>
        </authorList>
    </citation>
    <scope>NUCLEOTIDE SEQUENCE [LARGE SCALE GENOMIC DNA]</scope>
</reference>
<feature type="region of interest" description="Disordered" evidence="7">
    <location>
        <begin position="183"/>
        <end position="249"/>
    </location>
</feature>
<evidence type="ECO:0000259" key="9">
    <source>
        <dbReference type="PROSITE" id="PS50003"/>
    </source>
</evidence>
<evidence type="ECO:0000256" key="7">
    <source>
        <dbReference type="SAM" id="MobiDB-lite"/>
    </source>
</evidence>
<dbReference type="OMA" id="QKPYGYT"/>
<dbReference type="GO" id="GO:0017124">
    <property type="term" value="F:SH3 domain binding"/>
    <property type="evidence" value="ECO:0007669"/>
    <property type="project" value="UniProtKB-KW"/>
</dbReference>
<dbReference type="EMBL" id="BEZZ01000585">
    <property type="protein sequence ID" value="GCC34286.1"/>
    <property type="molecule type" value="Genomic_DNA"/>
</dbReference>